<sequence>MRSVGSDDVRPCLPLRRAAIDHLPPLPAHRHGRRLPRHLLPQDRHRLCGTEPASGCAGDRRSPRSGRPRALARAGAVLPPRNRNDRPAGSAGLRDLTGPGMGAEMQADTVAASEPGPEAGSVPAPTPAPALPLSVVIPVWNDPEGLARLLPVLTALPGVAQIIVVDDASDVPVGAKSIGLPGLATDSRILWLRSATQKGAGHARNLGLARVDCPHVLFFDSDDLPLPGLTALLADLAALPSEDAPFDFCLFRHIDSRTRASGTPGPLAGDQRLWDLLRAAEAPALIDRAQAARMVRIAAYPWNKIYRTAFLRAAAIRCTEIPVHNDVELHWTGFFHARRILVSTREGCEHFVAQGGSRLTNRSGLDRFEVFHALEAVQAALTASGPRAAAFGDAAAEFYLNLFRWIDETLEPELRATFRWRAQDFLRRALTPALFTLVAQADPDLAGRINRFLAEGRT</sequence>
<feature type="region of interest" description="Disordered" evidence="1">
    <location>
        <begin position="40"/>
        <end position="102"/>
    </location>
</feature>
<evidence type="ECO:0000256" key="1">
    <source>
        <dbReference type="SAM" id="MobiDB-lite"/>
    </source>
</evidence>
<dbReference type="SUPFAM" id="SSF53448">
    <property type="entry name" value="Nucleotide-diphospho-sugar transferases"/>
    <property type="match status" value="1"/>
</dbReference>
<gene>
    <name evidence="3" type="ORF">D2N39_18450</name>
</gene>
<organism evidence="3 4">
    <name type="scientific">Gemmobacter lutimaris</name>
    <dbReference type="NCBI Taxonomy" id="2306023"/>
    <lineage>
        <taxon>Bacteria</taxon>
        <taxon>Pseudomonadati</taxon>
        <taxon>Pseudomonadota</taxon>
        <taxon>Alphaproteobacteria</taxon>
        <taxon>Rhodobacterales</taxon>
        <taxon>Paracoccaceae</taxon>
        <taxon>Gemmobacter</taxon>
    </lineage>
</organism>
<proteinExistence type="predicted"/>
<name>A0A398BLA6_9RHOB</name>
<comment type="caution">
    <text evidence="3">The sequence shown here is derived from an EMBL/GenBank/DDBJ whole genome shotgun (WGS) entry which is preliminary data.</text>
</comment>
<reference evidence="3 4" key="1">
    <citation type="submission" date="2018-09" db="EMBL/GenBank/DDBJ databases">
        <title>Gemmobacter lutimaris sp. nov., a marine bacterium isolated from tidal flat.</title>
        <authorList>
            <person name="Lee D.W."/>
            <person name="Yoo Y."/>
            <person name="Kim J.-J."/>
            <person name="Kim B.S."/>
        </authorList>
    </citation>
    <scope>NUCLEOTIDE SEQUENCE [LARGE SCALE GENOMIC DNA]</scope>
    <source>
        <strain evidence="3 4">YJ-T1-11</strain>
    </source>
</reference>
<dbReference type="Pfam" id="PF00535">
    <property type="entry name" value="Glycos_transf_2"/>
    <property type="match status" value="1"/>
</dbReference>
<feature type="domain" description="Glycosyltransferase 2-like" evidence="2">
    <location>
        <begin position="134"/>
        <end position="235"/>
    </location>
</feature>
<keyword evidence="4" id="KW-1185">Reference proteome</keyword>
<protein>
    <submittedName>
        <fullName evidence="3">Glycosyltransferase</fullName>
    </submittedName>
</protein>
<dbReference type="GO" id="GO:0016740">
    <property type="term" value="F:transferase activity"/>
    <property type="evidence" value="ECO:0007669"/>
    <property type="project" value="UniProtKB-KW"/>
</dbReference>
<evidence type="ECO:0000259" key="2">
    <source>
        <dbReference type="Pfam" id="PF00535"/>
    </source>
</evidence>
<evidence type="ECO:0000313" key="4">
    <source>
        <dbReference type="Proteomes" id="UP000266649"/>
    </source>
</evidence>
<feature type="compositionally biased region" description="Low complexity" evidence="1">
    <location>
        <begin position="68"/>
        <end position="81"/>
    </location>
</feature>
<dbReference type="CDD" id="cd00761">
    <property type="entry name" value="Glyco_tranf_GTA_type"/>
    <property type="match status" value="1"/>
</dbReference>
<dbReference type="InterPro" id="IPR001173">
    <property type="entry name" value="Glyco_trans_2-like"/>
</dbReference>
<evidence type="ECO:0000313" key="3">
    <source>
        <dbReference type="EMBL" id="RID90347.1"/>
    </source>
</evidence>
<dbReference type="AlphaFoldDB" id="A0A398BLA6"/>
<dbReference type="Gene3D" id="3.90.550.10">
    <property type="entry name" value="Spore Coat Polysaccharide Biosynthesis Protein SpsA, Chain A"/>
    <property type="match status" value="1"/>
</dbReference>
<accession>A0A398BLA6</accession>
<dbReference type="Proteomes" id="UP000266649">
    <property type="component" value="Unassembled WGS sequence"/>
</dbReference>
<dbReference type="InterPro" id="IPR029044">
    <property type="entry name" value="Nucleotide-diphossugar_trans"/>
</dbReference>
<dbReference type="EMBL" id="QXXQ01000014">
    <property type="protein sequence ID" value="RID90347.1"/>
    <property type="molecule type" value="Genomic_DNA"/>
</dbReference>
<keyword evidence="3" id="KW-0808">Transferase</keyword>